<dbReference type="AlphaFoldDB" id="A0A0L6XYA9"/>
<dbReference type="Proteomes" id="UP000255093">
    <property type="component" value="Unassembled WGS sequence"/>
</dbReference>
<dbReference type="PANTHER" id="PTHR11927:SF9">
    <property type="entry name" value="L-FUCOSYLTRANSFERASE"/>
    <property type="match status" value="1"/>
</dbReference>
<evidence type="ECO:0000256" key="2">
    <source>
        <dbReference type="ARBA" id="ARBA00022679"/>
    </source>
</evidence>
<dbReference type="GO" id="GO:0008107">
    <property type="term" value="F:galactoside 2-alpha-L-fucosyltransferase activity"/>
    <property type="evidence" value="ECO:0007669"/>
    <property type="project" value="InterPro"/>
</dbReference>
<evidence type="ECO:0000313" key="3">
    <source>
        <dbReference type="EMBL" id="HAJ0835858.1"/>
    </source>
</evidence>
<dbReference type="KEGG" id="ag:AAV80759"/>
<dbReference type="InterPro" id="IPR002516">
    <property type="entry name" value="Glyco_trans_11"/>
</dbReference>
<reference evidence="3" key="3">
    <citation type="submission" date="2019-09" db="EMBL/GenBank/DDBJ databases">
        <authorList>
            <consortium name="NCBI Pathogen Detection Project"/>
        </authorList>
    </citation>
    <scope>NUCLEOTIDE SEQUENCE</scope>
    <source>
        <strain evidence="3">EC00618</strain>
    </source>
</reference>
<dbReference type="RefSeq" id="WP_000286642.1">
    <property type="nucleotide sequence ID" value="NZ_AP021935.1"/>
</dbReference>
<protein>
    <submittedName>
        <fullName evidence="4">Fucosyltransferase</fullName>
    </submittedName>
    <submittedName>
        <fullName evidence="3">O-antigen biosynthesis glycosyltransferase WbnK</fullName>
    </submittedName>
</protein>
<reference evidence="3" key="1">
    <citation type="journal article" date="2018" name="Genome Biol.">
        <title>SKESA: strategic k-mer extension for scrupulous assemblies.</title>
        <authorList>
            <person name="Souvorov A."/>
            <person name="Agarwala R."/>
            <person name="Lipman D.J."/>
        </authorList>
    </citation>
    <scope>NUCLEOTIDE SEQUENCE [LARGE SCALE GENOMIC DNA]</scope>
    <source>
        <strain evidence="3">EC00618</strain>
    </source>
</reference>
<evidence type="ECO:0000313" key="4">
    <source>
        <dbReference type="EMBL" id="STH82075.1"/>
    </source>
</evidence>
<dbReference type="Gene3D" id="3.40.50.11350">
    <property type="match status" value="1"/>
</dbReference>
<evidence type="ECO:0000256" key="1">
    <source>
        <dbReference type="ARBA" id="ARBA00022676"/>
    </source>
</evidence>
<evidence type="ECO:0000313" key="5">
    <source>
        <dbReference type="Proteomes" id="UP000255093"/>
    </source>
</evidence>
<proteinExistence type="predicted"/>
<dbReference type="Pfam" id="PF01531">
    <property type="entry name" value="Glyco_transf_11"/>
    <property type="match status" value="1"/>
</dbReference>
<accession>A0A0L6XYA9</accession>
<sequence length="302" mass="35584">MYSCLSGGLGNQMFQYAAAYILQRKLKQRSLVLDDSYFLDCSNRDTRRRFELNQFNICYDRLTTSKEKKEISIIRHVNRYRLPLFVTNSIFGVLLKKNYLPEAKFYEFLNNCKLQVKNGYCLFSYFQDATLIDSHRDMILPLFQINEDLLNLCNDLHIYKKVICENANTTSLHIRRGDYITNPHASKFHGVLPMDYYEKAIRYIEDVQGEQVIIVFSDDVKWAENTFANQPNYYVVNNSECEYSAIDMFLMSKCKNNIIANSTYSWWGAWLNTFEDKIVVSPRKWFAGNNKSKLTMDSWINL</sequence>
<dbReference type="PANTHER" id="PTHR11927">
    <property type="entry name" value="GALACTOSIDE 2-L-FUCOSYLTRANSFERASE"/>
    <property type="match status" value="1"/>
</dbReference>
<gene>
    <name evidence="4" type="primary">wbiQ</name>
    <name evidence="3" type="ORF">HL563_19335</name>
    <name evidence="4" type="ORF">NCTC8621_02031</name>
</gene>
<dbReference type="GO" id="GO:0016020">
    <property type="term" value="C:membrane"/>
    <property type="evidence" value="ECO:0007669"/>
    <property type="project" value="InterPro"/>
</dbReference>
<dbReference type="GO" id="GO:0005975">
    <property type="term" value="P:carbohydrate metabolic process"/>
    <property type="evidence" value="ECO:0007669"/>
    <property type="project" value="InterPro"/>
</dbReference>
<dbReference type="EMBL" id="UGBW01000003">
    <property type="protein sequence ID" value="STH82075.1"/>
    <property type="molecule type" value="Genomic_DNA"/>
</dbReference>
<organism evidence="3">
    <name type="scientific">Escherichia coli</name>
    <dbReference type="NCBI Taxonomy" id="562"/>
    <lineage>
        <taxon>Bacteria</taxon>
        <taxon>Pseudomonadati</taxon>
        <taxon>Pseudomonadota</taxon>
        <taxon>Gammaproteobacteria</taxon>
        <taxon>Enterobacterales</taxon>
        <taxon>Enterobacteriaceae</taxon>
        <taxon>Escherichia</taxon>
    </lineage>
</organism>
<keyword evidence="1 4" id="KW-0328">Glycosyltransferase</keyword>
<dbReference type="EMBL" id="DABGYN010000032">
    <property type="protein sequence ID" value="HAJ0835858.1"/>
    <property type="molecule type" value="Genomic_DNA"/>
</dbReference>
<name>A0A0L6XYA9_ECOLX</name>
<dbReference type="CDD" id="cd11301">
    <property type="entry name" value="Fut1_Fut2_like"/>
    <property type="match status" value="1"/>
</dbReference>
<keyword evidence="2 3" id="KW-0808">Transferase</keyword>
<reference evidence="4 5" key="2">
    <citation type="submission" date="2018-06" db="EMBL/GenBank/DDBJ databases">
        <authorList>
            <consortium name="Pathogen Informatics"/>
            <person name="Doyle S."/>
        </authorList>
    </citation>
    <scope>NUCLEOTIDE SEQUENCE [LARGE SCALE GENOMIC DNA]</scope>
    <source>
        <strain evidence="4 5">NCTC8621</strain>
    </source>
</reference>